<feature type="chain" id="PRO_5020955499" evidence="1">
    <location>
        <begin position="29"/>
        <end position="323"/>
    </location>
</feature>
<keyword evidence="1" id="KW-0732">Signal</keyword>
<evidence type="ECO:0000313" key="3">
    <source>
        <dbReference type="Proteomes" id="UP000308528"/>
    </source>
</evidence>
<keyword evidence="3" id="KW-1185">Reference proteome</keyword>
<accession>A0A4S4N757</accession>
<evidence type="ECO:0000313" key="2">
    <source>
        <dbReference type="EMBL" id="THH34982.1"/>
    </source>
</evidence>
<organism evidence="2 3">
    <name type="scientific">Neolewinella litorea</name>
    <dbReference type="NCBI Taxonomy" id="2562452"/>
    <lineage>
        <taxon>Bacteria</taxon>
        <taxon>Pseudomonadati</taxon>
        <taxon>Bacteroidota</taxon>
        <taxon>Saprospiria</taxon>
        <taxon>Saprospirales</taxon>
        <taxon>Lewinellaceae</taxon>
        <taxon>Neolewinella</taxon>
    </lineage>
</organism>
<dbReference type="CDD" id="cd14789">
    <property type="entry name" value="Tiki"/>
    <property type="match status" value="1"/>
</dbReference>
<reference evidence="2 3" key="1">
    <citation type="submission" date="2019-04" db="EMBL/GenBank/DDBJ databases">
        <title>Lewinella litorea sp. nov., isolated from a marine sand.</title>
        <authorList>
            <person name="Yoon J.-H."/>
        </authorList>
    </citation>
    <scope>NUCLEOTIDE SEQUENCE [LARGE SCALE GENOMIC DNA]</scope>
    <source>
        <strain evidence="2 3">HSMS-39</strain>
    </source>
</reference>
<feature type="signal peptide" evidence="1">
    <location>
        <begin position="1"/>
        <end position="28"/>
    </location>
</feature>
<dbReference type="Pfam" id="PF01963">
    <property type="entry name" value="TraB_PrgY_gumN"/>
    <property type="match status" value="1"/>
</dbReference>
<dbReference type="PANTHER" id="PTHR40590">
    <property type="entry name" value="CYTOPLASMIC PROTEIN-RELATED"/>
    <property type="match status" value="1"/>
</dbReference>
<dbReference type="OrthoDB" id="9798714at2"/>
<dbReference type="AlphaFoldDB" id="A0A4S4N757"/>
<dbReference type="EMBL" id="SRSF01000013">
    <property type="protein sequence ID" value="THH34982.1"/>
    <property type="molecule type" value="Genomic_DNA"/>
</dbReference>
<sequence>MRSYLSLFSLLALVVVVPVAAISAQATATAEANTAFLAPTAEDTSLLWRISADGDLAPSYLFGTIHIIPEADYFLDGSVVRSMNDVEAVLFEIDPSEMQNPAVLLGLMDKLTMRNDTTLEDLLTPSRYDSVANYFNQSGLPFFMFKNMKPMFLSAMVGQDLTGGNPFGGGTGEGGMKNYETELAKVARAGDKAVGGLESLEFQLSLFDSIPYQVQADMLYQSIAADMDEGLAEGGGQLQQMVAMYKARAVAEMSQLITSESQGYGNFEELLVIRRNQTWVPEIIERLATAPTMYAVGAGHLGGEHGVIALLRAQGISVEPVYE</sequence>
<dbReference type="Proteomes" id="UP000308528">
    <property type="component" value="Unassembled WGS sequence"/>
</dbReference>
<dbReference type="InterPro" id="IPR002816">
    <property type="entry name" value="TraB/PrgY/GumN_fam"/>
</dbReference>
<protein>
    <submittedName>
        <fullName evidence="2">TraB/GumN family protein</fullName>
    </submittedName>
</protein>
<gene>
    <name evidence="2" type="ORF">E4021_16840</name>
</gene>
<dbReference type="PANTHER" id="PTHR40590:SF1">
    <property type="entry name" value="CYTOPLASMIC PROTEIN"/>
    <property type="match status" value="1"/>
</dbReference>
<comment type="caution">
    <text evidence="2">The sequence shown here is derived from an EMBL/GenBank/DDBJ whole genome shotgun (WGS) entry which is preliminary data.</text>
</comment>
<dbReference type="RefSeq" id="WP_136460553.1">
    <property type="nucleotide sequence ID" value="NZ_SRSF01000013.1"/>
</dbReference>
<evidence type="ECO:0000256" key="1">
    <source>
        <dbReference type="SAM" id="SignalP"/>
    </source>
</evidence>
<dbReference type="InterPro" id="IPR047111">
    <property type="entry name" value="YbaP-like"/>
</dbReference>
<proteinExistence type="predicted"/>
<name>A0A4S4N757_9BACT</name>